<dbReference type="InterPro" id="IPR001638">
    <property type="entry name" value="Solute-binding_3/MltF_N"/>
</dbReference>
<sequence>MVVVPFPNLLQQLNNDDSIDIVADGMYITDERKKEALFTNIWYKESEAVIVPKISKIVFQEDLKNAIVGAQKGTEFLDLAEKLKTEGLVKDIIIFENQPELLLAITTGKVDAGILDSIVATYLISHDNNLYLKILSPYEPKALGNIAGAVRKNDVSLANAINQQINEMKQDKTIFNILQKYGLNIDYFVSIKES</sequence>
<dbReference type="SMART" id="SM00062">
    <property type="entry name" value="PBPb"/>
    <property type="match status" value="1"/>
</dbReference>
<accession>A0A1S8T4T9</accession>
<name>A0A1S8T4T9_9CLOT</name>
<reference evidence="3 4" key="1">
    <citation type="submission" date="2016-05" db="EMBL/GenBank/DDBJ databases">
        <title>Microbial solvent formation.</title>
        <authorList>
            <person name="Poehlein A."/>
            <person name="Montoya Solano J.D."/>
            <person name="Flitsch S."/>
            <person name="Krabben P."/>
            <person name="Duerre P."/>
            <person name="Daniel R."/>
        </authorList>
    </citation>
    <scope>NUCLEOTIDE SEQUENCE [LARGE SCALE GENOMIC DNA]</scope>
    <source>
        <strain evidence="3 4">DSM 2619</strain>
    </source>
</reference>
<dbReference type="Gene3D" id="3.40.190.10">
    <property type="entry name" value="Periplasmic binding protein-like II"/>
    <property type="match status" value="2"/>
</dbReference>
<comment type="caution">
    <text evidence="3">The sequence shown here is derived from an EMBL/GenBank/DDBJ whole genome shotgun (WGS) entry which is preliminary data.</text>
</comment>
<keyword evidence="1" id="KW-0732">Signal</keyword>
<feature type="domain" description="Solute-binding protein family 3/N-terminal" evidence="2">
    <location>
        <begin position="1"/>
        <end position="185"/>
    </location>
</feature>
<keyword evidence="4" id="KW-1185">Reference proteome</keyword>
<gene>
    <name evidence="3" type="primary">glnH_5</name>
    <name evidence="3" type="ORF">CLPUN_46570</name>
</gene>
<evidence type="ECO:0000256" key="1">
    <source>
        <dbReference type="ARBA" id="ARBA00022729"/>
    </source>
</evidence>
<dbReference type="PANTHER" id="PTHR35936">
    <property type="entry name" value="MEMBRANE-BOUND LYTIC MUREIN TRANSGLYCOSYLASE F"/>
    <property type="match status" value="1"/>
</dbReference>
<dbReference type="Proteomes" id="UP000190890">
    <property type="component" value="Unassembled WGS sequence"/>
</dbReference>
<dbReference type="AlphaFoldDB" id="A0A1S8T4T9"/>
<dbReference type="Pfam" id="PF00497">
    <property type="entry name" value="SBP_bac_3"/>
    <property type="match status" value="1"/>
</dbReference>
<evidence type="ECO:0000259" key="2">
    <source>
        <dbReference type="SMART" id="SM00062"/>
    </source>
</evidence>
<protein>
    <submittedName>
        <fullName evidence="3">ABC transporter glutamine-binding protein GlnH</fullName>
    </submittedName>
</protein>
<dbReference type="CDD" id="cd13530">
    <property type="entry name" value="PBP2_peptides_like"/>
    <property type="match status" value="1"/>
</dbReference>
<dbReference type="STRING" id="29367.CLPUN_46570"/>
<proteinExistence type="predicted"/>
<dbReference type="SUPFAM" id="SSF53850">
    <property type="entry name" value="Periplasmic binding protein-like II"/>
    <property type="match status" value="1"/>
</dbReference>
<evidence type="ECO:0000313" key="3">
    <source>
        <dbReference type="EMBL" id="OOM72682.1"/>
    </source>
</evidence>
<organism evidence="3 4">
    <name type="scientific">Clostridium puniceum</name>
    <dbReference type="NCBI Taxonomy" id="29367"/>
    <lineage>
        <taxon>Bacteria</taxon>
        <taxon>Bacillati</taxon>
        <taxon>Bacillota</taxon>
        <taxon>Clostridia</taxon>
        <taxon>Eubacteriales</taxon>
        <taxon>Clostridiaceae</taxon>
        <taxon>Clostridium</taxon>
    </lineage>
</organism>
<dbReference type="EMBL" id="LZZM01000221">
    <property type="protein sequence ID" value="OOM72682.1"/>
    <property type="molecule type" value="Genomic_DNA"/>
</dbReference>
<dbReference type="PANTHER" id="PTHR35936:SF17">
    <property type="entry name" value="ARGININE-BINDING EXTRACELLULAR PROTEIN ARTP"/>
    <property type="match status" value="1"/>
</dbReference>
<evidence type="ECO:0000313" key="4">
    <source>
        <dbReference type="Proteomes" id="UP000190890"/>
    </source>
</evidence>